<evidence type="ECO:0000313" key="3">
    <source>
        <dbReference type="Proteomes" id="UP000001307"/>
    </source>
</evidence>
<accession>E4XDP8</accession>
<evidence type="ECO:0000313" key="2">
    <source>
        <dbReference type="EMBL" id="CBY19286.1"/>
    </source>
</evidence>
<name>E4XDP8_OIKDI</name>
<feature type="compositionally biased region" description="Polar residues" evidence="1">
    <location>
        <begin position="234"/>
        <end position="246"/>
    </location>
</feature>
<sequence length="263" mass="29224">MINSNNVFTLCRRFVRVQVVFSEKKRYLANLIIDALSTEQDQTAALRAIRGCLSECDHDTEAYELLESLLETEGDQSSEDGIDLDESSEESASDDSDADPDFTPSTPPRTRGVKRQLVFDDSPTQTSTVTDEIPVSQKRRKREQDSDDAVSNFDSEVPSTSSCIFDELEKTSPIIKRHTAAKTPAVIMISDDDSAETNAIMEDKSDAENDSNDSFEVSDEEIMNILQHGEVSPVQDSTNGRSSRTDTIIDGYFDDSDYPHDSP</sequence>
<gene>
    <name evidence="2" type="ORF">GSOID_T00008293001</name>
</gene>
<evidence type="ECO:0000256" key="1">
    <source>
        <dbReference type="SAM" id="MobiDB-lite"/>
    </source>
</evidence>
<feature type="compositionally biased region" description="Acidic residues" evidence="1">
    <location>
        <begin position="72"/>
        <end position="100"/>
    </location>
</feature>
<dbReference type="EMBL" id="FN653039">
    <property type="protein sequence ID" value="CBY19286.1"/>
    <property type="molecule type" value="Genomic_DNA"/>
</dbReference>
<protein>
    <submittedName>
        <fullName evidence="2">Uncharacterized protein</fullName>
    </submittedName>
</protein>
<feature type="region of interest" description="Disordered" evidence="1">
    <location>
        <begin position="72"/>
        <end position="160"/>
    </location>
</feature>
<dbReference type="AlphaFoldDB" id="E4XDP8"/>
<dbReference type="Proteomes" id="UP000001307">
    <property type="component" value="Unassembled WGS sequence"/>
</dbReference>
<keyword evidence="3" id="KW-1185">Reference proteome</keyword>
<feature type="compositionally biased region" description="Acidic residues" evidence="1">
    <location>
        <begin position="208"/>
        <end position="222"/>
    </location>
</feature>
<proteinExistence type="predicted"/>
<dbReference type="InParanoid" id="E4XDP8"/>
<reference evidence="2" key="1">
    <citation type="journal article" date="2010" name="Science">
        <title>Plasticity of animal genome architecture unmasked by rapid evolution of a pelagic tunicate.</title>
        <authorList>
            <person name="Denoeud F."/>
            <person name="Henriet S."/>
            <person name="Mungpakdee S."/>
            <person name="Aury J.M."/>
            <person name="Da Silva C."/>
            <person name="Brinkmann H."/>
            <person name="Mikhaleva J."/>
            <person name="Olsen L.C."/>
            <person name="Jubin C."/>
            <person name="Canestro C."/>
            <person name="Bouquet J.M."/>
            <person name="Danks G."/>
            <person name="Poulain J."/>
            <person name="Campsteijn C."/>
            <person name="Adamski M."/>
            <person name="Cross I."/>
            <person name="Yadetie F."/>
            <person name="Muffato M."/>
            <person name="Louis A."/>
            <person name="Butcher S."/>
            <person name="Tsagkogeorga G."/>
            <person name="Konrad A."/>
            <person name="Singh S."/>
            <person name="Jensen M.F."/>
            <person name="Cong E.H."/>
            <person name="Eikeseth-Otteraa H."/>
            <person name="Noel B."/>
            <person name="Anthouard V."/>
            <person name="Porcel B.M."/>
            <person name="Kachouri-Lafond R."/>
            <person name="Nishino A."/>
            <person name="Ugolini M."/>
            <person name="Chourrout P."/>
            <person name="Nishida H."/>
            <person name="Aasland R."/>
            <person name="Huzurbazar S."/>
            <person name="Westhof E."/>
            <person name="Delsuc F."/>
            <person name="Lehrach H."/>
            <person name="Reinhardt R."/>
            <person name="Weissenbach J."/>
            <person name="Roy S.W."/>
            <person name="Artiguenave F."/>
            <person name="Postlethwait J.H."/>
            <person name="Manak J.R."/>
            <person name="Thompson E.M."/>
            <person name="Jaillon O."/>
            <person name="Du Pasquier L."/>
            <person name="Boudinot P."/>
            <person name="Liberles D.A."/>
            <person name="Volff J.N."/>
            <person name="Philippe H."/>
            <person name="Lenhard B."/>
            <person name="Roest Crollius H."/>
            <person name="Wincker P."/>
            <person name="Chourrout D."/>
        </authorList>
    </citation>
    <scope>NUCLEOTIDE SEQUENCE [LARGE SCALE GENOMIC DNA]</scope>
</reference>
<organism evidence="2">
    <name type="scientific">Oikopleura dioica</name>
    <name type="common">Tunicate</name>
    <dbReference type="NCBI Taxonomy" id="34765"/>
    <lineage>
        <taxon>Eukaryota</taxon>
        <taxon>Metazoa</taxon>
        <taxon>Chordata</taxon>
        <taxon>Tunicata</taxon>
        <taxon>Appendicularia</taxon>
        <taxon>Copelata</taxon>
        <taxon>Oikopleuridae</taxon>
        <taxon>Oikopleura</taxon>
    </lineage>
</organism>
<feature type="region of interest" description="Disordered" evidence="1">
    <location>
        <begin position="193"/>
        <end position="263"/>
    </location>
</feature>